<feature type="compositionally biased region" description="Basic and acidic residues" evidence="1">
    <location>
        <begin position="555"/>
        <end position="570"/>
    </location>
</feature>
<feature type="region of interest" description="Disordered" evidence="1">
    <location>
        <begin position="475"/>
        <end position="570"/>
    </location>
</feature>
<evidence type="ECO:0000313" key="3">
    <source>
        <dbReference type="Proteomes" id="UP001146351"/>
    </source>
</evidence>
<sequence length="584" mass="66241">MAREKRTGKSQTAGAKKNSNAPKAQKSARDIQTPASDREGTANFAHNTGSGEHRKNNFSRSPTRIGDFAPGENDDNESHYETDPDQADASEQDVPMEHQPDPISPWVNDVIQRETHKGLATEVELFFTAAEPKYEECTAFFAGLNQQIREANAKNGVTNIDAGTIPEHQYSALCRTWREAHLRAKDRGATEEAWEAFNKTHELLRLFNERHHLPESWNISENWAKREIGTTNPKNAKGTNTDFPSDNAKGTNTNFPSDSDDSQPDPTGQLSASEDSSAESDINADNKPTGLDALEAKTMKAQRQLTSAKVLYWWPKGTGSQIFVRYGGSSTPIYRIRAGSHESYNPSRVERVLTTKTRGTAKVTGIKNGLPTEYWKYERKHVEDLLGVGWKVEGDDENNTDALAALRPEKGAYYPQTRTLVKWKDGEYTLEGRAFIRRITSGSALDGDKILYQKAYDLESAYRKKYGLDEFEDDIDEDSERERHRSSRSGYRRRHQSEPAGHPIPRRNKTRNQISYETSDEDDTESDASVSSRRAHNRRYRSEPARYSTHHRGERKPMSRKGNDNSDEIRMLERKIKQLKMGRR</sequence>
<evidence type="ECO:0000313" key="2">
    <source>
        <dbReference type="EMBL" id="KAJ5152445.1"/>
    </source>
</evidence>
<feature type="compositionally biased region" description="Low complexity" evidence="1">
    <location>
        <begin position="271"/>
        <end position="281"/>
    </location>
</feature>
<protein>
    <submittedName>
        <fullName evidence="2">Uncharacterized protein</fullName>
    </submittedName>
</protein>
<dbReference type="AlphaFoldDB" id="A0A9W9HPE3"/>
<dbReference type="Proteomes" id="UP001146351">
    <property type="component" value="Unassembled WGS sequence"/>
</dbReference>
<comment type="caution">
    <text evidence="2">The sequence shown here is derived from an EMBL/GenBank/DDBJ whole genome shotgun (WGS) entry which is preliminary data.</text>
</comment>
<gene>
    <name evidence="2" type="ORF">N7492_009725</name>
</gene>
<feature type="compositionally biased region" description="Polar residues" evidence="1">
    <location>
        <begin position="229"/>
        <end position="255"/>
    </location>
</feature>
<proteinExistence type="predicted"/>
<feature type="compositionally biased region" description="Basic residues" evidence="1">
    <location>
        <begin position="484"/>
        <end position="495"/>
    </location>
</feature>
<feature type="compositionally biased region" description="Polar residues" evidence="1">
    <location>
        <begin position="9"/>
        <end position="22"/>
    </location>
</feature>
<dbReference type="OrthoDB" id="4369211at2759"/>
<reference evidence="2" key="1">
    <citation type="submission" date="2022-11" db="EMBL/GenBank/DDBJ databases">
        <authorList>
            <person name="Petersen C."/>
        </authorList>
    </citation>
    <scope>NUCLEOTIDE SEQUENCE</scope>
    <source>
        <strain evidence="2">IBT 21917</strain>
    </source>
</reference>
<accession>A0A9W9HPE3</accession>
<evidence type="ECO:0000256" key="1">
    <source>
        <dbReference type="SAM" id="MobiDB-lite"/>
    </source>
</evidence>
<organism evidence="2 3">
    <name type="scientific">Penicillium capsulatum</name>
    <dbReference type="NCBI Taxonomy" id="69766"/>
    <lineage>
        <taxon>Eukaryota</taxon>
        <taxon>Fungi</taxon>
        <taxon>Dikarya</taxon>
        <taxon>Ascomycota</taxon>
        <taxon>Pezizomycotina</taxon>
        <taxon>Eurotiomycetes</taxon>
        <taxon>Eurotiomycetidae</taxon>
        <taxon>Eurotiales</taxon>
        <taxon>Aspergillaceae</taxon>
        <taxon>Penicillium</taxon>
    </lineage>
</organism>
<keyword evidence="3" id="KW-1185">Reference proteome</keyword>
<reference evidence="2" key="2">
    <citation type="journal article" date="2023" name="IMA Fungus">
        <title>Comparative genomic study of the Penicillium genus elucidates a diverse pangenome and 15 lateral gene transfer events.</title>
        <authorList>
            <person name="Petersen C."/>
            <person name="Sorensen T."/>
            <person name="Nielsen M.R."/>
            <person name="Sondergaard T.E."/>
            <person name="Sorensen J.L."/>
            <person name="Fitzpatrick D.A."/>
            <person name="Frisvad J.C."/>
            <person name="Nielsen K.L."/>
        </authorList>
    </citation>
    <scope>NUCLEOTIDE SEQUENCE</scope>
    <source>
        <strain evidence="2">IBT 21917</strain>
    </source>
</reference>
<name>A0A9W9HPE3_9EURO</name>
<dbReference type="EMBL" id="JAPQKO010000007">
    <property type="protein sequence ID" value="KAJ5152445.1"/>
    <property type="molecule type" value="Genomic_DNA"/>
</dbReference>
<feature type="region of interest" description="Disordered" evidence="1">
    <location>
        <begin position="229"/>
        <end position="289"/>
    </location>
</feature>
<feature type="region of interest" description="Disordered" evidence="1">
    <location>
        <begin position="1"/>
        <end position="99"/>
    </location>
</feature>